<comment type="similarity">
    <text evidence="1">Belongs to the STXBP/unc-18/SEC1 family.</text>
</comment>
<dbReference type="InterPro" id="IPR043127">
    <property type="entry name" value="Sec-1-like_dom3a"/>
</dbReference>
<dbReference type="FunFam" id="3.90.830.10:FF:000001">
    <property type="entry name" value="syntaxin-binding protein 1 isoform X2"/>
    <property type="match status" value="1"/>
</dbReference>
<evidence type="ECO:0000256" key="1">
    <source>
        <dbReference type="ARBA" id="ARBA00009884"/>
    </source>
</evidence>
<dbReference type="SUPFAM" id="SSF56815">
    <property type="entry name" value="Sec1/munc18-like (SM) proteins"/>
    <property type="match status" value="1"/>
</dbReference>
<dbReference type="InterPro" id="IPR001619">
    <property type="entry name" value="Sec1-like"/>
</dbReference>
<dbReference type="PIRSF" id="PIRSF005715">
    <property type="entry name" value="VPS45_Sec1"/>
    <property type="match status" value="1"/>
</dbReference>
<dbReference type="InterPro" id="IPR043154">
    <property type="entry name" value="Sec-1-like_dom1"/>
</dbReference>
<dbReference type="Gene3D" id="3.40.50.1910">
    <property type="match status" value="1"/>
</dbReference>
<evidence type="ECO:0000313" key="4">
    <source>
        <dbReference type="EMBL" id="RNA44805.1"/>
    </source>
</evidence>
<dbReference type="GO" id="GO:0016192">
    <property type="term" value="P:vesicle-mediated transport"/>
    <property type="evidence" value="ECO:0007669"/>
    <property type="project" value="InterPro"/>
</dbReference>
<evidence type="ECO:0000256" key="2">
    <source>
        <dbReference type="ARBA" id="ARBA00022448"/>
    </source>
</evidence>
<name>A0A3M7TA04_BRAPC</name>
<dbReference type="AlphaFoldDB" id="A0A3M7TA04"/>
<dbReference type="Gene3D" id="3.90.830.10">
    <property type="entry name" value="Syntaxin Binding Protein 1, Chain A, domain 2"/>
    <property type="match status" value="1"/>
</dbReference>
<dbReference type="EMBL" id="REGN01000057">
    <property type="protein sequence ID" value="RNA44805.1"/>
    <property type="molecule type" value="Genomic_DNA"/>
</dbReference>
<proteinExistence type="inferred from homology"/>
<keyword evidence="3" id="KW-0653">Protein transport</keyword>
<dbReference type="Pfam" id="PF00995">
    <property type="entry name" value="Sec1"/>
    <property type="match status" value="1"/>
</dbReference>
<dbReference type="PANTHER" id="PTHR11679">
    <property type="entry name" value="VESICLE PROTEIN SORTING-ASSOCIATED"/>
    <property type="match status" value="1"/>
</dbReference>
<keyword evidence="5" id="KW-1185">Reference proteome</keyword>
<comment type="caution">
    <text evidence="4">The sequence shown here is derived from an EMBL/GenBank/DDBJ whole genome shotgun (WGS) entry which is preliminary data.</text>
</comment>
<evidence type="ECO:0000313" key="5">
    <source>
        <dbReference type="Proteomes" id="UP000276133"/>
    </source>
</evidence>
<dbReference type="STRING" id="10195.A0A3M7TA04"/>
<dbReference type="OrthoDB" id="2228at2759"/>
<dbReference type="Proteomes" id="UP000276133">
    <property type="component" value="Unassembled WGS sequence"/>
</dbReference>
<reference evidence="4 5" key="1">
    <citation type="journal article" date="2018" name="Sci. Rep.">
        <title>Genomic signatures of local adaptation to the degree of environmental predictability in rotifers.</title>
        <authorList>
            <person name="Franch-Gras L."/>
            <person name="Hahn C."/>
            <person name="Garcia-Roger E.M."/>
            <person name="Carmona M.J."/>
            <person name="Serra M."/>
            <person name="Gomez A."/>
        </authorList>
    </citation>
    <scope>NUCLEOTIDE SEQUENCE [LARGE SCALE GENOMIC DNA]</scope>
    <source>
        <strain evidence="4">HYR1</strain>
    </source>
</reference>
<protein>
    <submittedName>
        <fullName evidence="4">Syntaxin-binding 1 isoform X1</fullName>
    </submittedName>
</protein>
<gene>
    <name evidence="4" type="ORF">BpHYR1_032465</name>
</gene>
<dbReference type="InterPro" id="IPR036045">
    <property type="entry name" value="Sec1-like_sf"/>
</dbReference>
<organism evidence="4 5">
    <name type="scientific">Brachionus plicatilis</name>
    <name type="common">Marine rotifer</name>
    <name type="synonym">Brachionus muelleri</name>
    <dbReference type="NCBI Taxonomy" id="10195"/>
    <lineage>
        <taxon>Eukaryota</taxon>
        <taxon>Metazoa</taxon>
        <taxon>Spiralia</taxon>
        <taxon>Gnathifera</taxon>
        <taxon>Rotifera</taxon>
        <taxon>Eurotatoria</taxon>
        <taxon>Monogononta</taxon>
        <taxon>Pseudotrocha</taxon>
        <taxon>Ploima</taxon>
        <taxon>Brachionidae</taxon>
        <taxon>Brachionus</taxon>
    </lineage>
</organism>
<dbReference type="GO" id="GO:0015031">
    <property type="term" value="P:protein transport"/>
    <property type="evidence" value="ECO:0007669"/>
    <property type="project" value="UniProtKB-KW"/>
</dbReference>
<evidence type="ECO:0000256" key="3">
    <source>
        <dbReference type="ARBA" id="ARBA00022927"/>
    </source>
</evidence>
<sequence>MSAGLQLIVGQKIMNDVLRADTVRKKGDWKVLVMDNLGMRIISSCCKMHDIMSEGVTIVEDIMKNREPLPQLEAIYLIQPTRESIDKFIGDFDSNNIKYRAAHLFFTEGCNNELFNKLSKSKAAKYVQTLKEINVAFLPTERQVFSLDSPDTFRTFYQNKDQYRSVHLERIAEQIATLCATLGEYPSVRYRLEHQPNNEFANLVQQKLDQYKADDPSMGDGGEKNKSQLLILDRGFDPVSPLLHELTFQAMAYDLLSIENDVYQYQGQTSDSNQTSTKEAILDESDELWIEFRHQHIAVVSQNVTKKLKDFANSKRASNTDKPTMKDLSQMLKKMPQYQKELSAYALHLNLAESCVSAFNNKIKQLCDVEQNLAMGMDSQGEKIKDHMKNIVPLLLDNEIKTEDKLRLIMLFLLNKNGITEENLQKLLHHAMIPEEKKQIILNLQQIGLQILQDQNKRRKNIPQNRRERDEQKYQLSRWTPYVRDLMEDAIEEKLDQRQFPYLTNRPMGGVTFAGSSARPTWHRNNGQPASRSTPRLIVFIIGGLTYSEMRSAYEVTAANKKWEVMIGSDHILTPKSFLANLEMRTRDESRD</sequence>
<keyword evidence="2" id="KW-0813">Transport</keyword>
<dbReference type="InterPro" id="IPR027482">
    <property type="entry name" value="Sec1-like_dom2"/>
</dbReference>
<dbReference type="FunFam" id="3.40.50.2060:FF:000001">
    <property type="entry name" value="syntaxin-binding protein 1 isoform X2"/>
    <property type="match status" value="1"/>
</dbReference>
<accession>A0A3M7TA04</accession>
<dbReference type="Gene3D" id="3.40.50.2060">
    <property type="match status" value="1"/>
</dbReference>
<dbReference type="Gene3D" id="1.25.40.60">
    <property type="match status" value="1"/>
</dbReference>